<accession>B3T4S2</accession>
<name>B3T4S2_9ZZZZ</name>
<proteinExistence type="predicted"/>
<evidence type="ECO:0000313" key="1">
    <source>
        <dbReference type="EMBL" id="ABZ07581.1"/>
    </source>
</evidence>
<sequence>MLDTAGVRLYLIEKALWGSGQDAGAGAITVSEYTWNVEASNVE</sequence>
<dbReference type="AlphaFoldDB" id="B3T4S2"/>
<gene>
    <name evidence="1" type="ORF">ALOHA_HF4000ANIW137K11ctg1g8</name>
</gene>
<dbReference type="EMBL" id="EU016604">
    <property type="protein sequence ID" value="ABZ07581.1"/>
    <property type="molecule type" value="Genomic_DNA"/>
</dbReference>
<protein>
    <submittedName>
        <fullName evidence="1">Uncharacterized protein</fullName>
    </submittedName>
</protein>
<organism evidence="1">
    <name type="scientific">uncultured marine microorganism HF4000_ANIW137K11</name>
    <dbReference type="NCBI Taxonomy" id="455533"/>
    <lineage>
        <taxon>unclassified sequences</taxon>
        <taxon>environmental samples</taxon>
    </lineage>
</organism>
<reference evidence="1" key="1">
    <citation type="journal article" date="2008" name="ISME J.">
        <title>Genomic patterns of recombination, clonal divergence and environment in marine microbial populations.</title>
        <authorList>
            <person name="Konstantinidis K.T."/>
            <person name="Delong E.F."/>
        </authorList>
    </citation>
    <scope>NUCLEOTIDE SEQUENCE</scope>
</reference>